<feature type="domain" description="ABC transporter" evidence="4">
    <location>
        <begin position="5"/>
        <end position="232"/>
    </location>
</feature>
<dbReference type="GO" id="GO:0016887">
    <property type="term" value="F:ATP hydrolysis activity"/>
    <property type="evidence" value="ECO:0007669"/>
    <property type="project" value="InterPro"/>
</dbReference>
<name>A0A1I4G198_9FIRM</name>
<keyword evidence="2" id="KW-0547">Nucleotide-binding</keyword>
<dbReference type="InterPro" id="IPR027417">
    <property type="entry name" value="P-loop_NTPase"/>
</dbReference>
<dbReference type="OrthoDB" id="9801958at2"/>
<dbReference type="AlphaFoldDB" id="A0A1I4G198"/>
<keyword evidence="3 5" id="KW-0067">ATP-binding</keyword>
<dbReference type="InterPro" id="IPR050166">
    <property type="entry name" value="ABC_transporter_ATP-bind"/>
</dbReference>
<dbReference type="Gene3D" id="3.40.50.300">
    <property type="entry name" value="P-loop containing nucleotide triphosphate hydrolases"/>
    <property type="match status" value="1"/>
</dbReference>
<dbReference type="SMART" id="SM00382">
    <property type="entry name" value="AAA"/>
    <property type="match status" value="1"/>
</dbReference>
<evidence type="ECO:0000256" key="1">
    <source>
        <dbReference type="ARBA" id="ARBA00022448"/>
    </source>
</evidence>
<evidence type="ECO:0000256" key="3">
    <source>
        <dbReference type="ARBA" id="ARBA00022840"/>
    </source>
</evidence>
<dbReference type="CDD" id="cd03293">
    <property type="entry name" value="ABC_NrtD_SsuB_transporters"/>
    <property type="match status" value="1"/>
</dbReference>
<organism evidence="5 6">
    <name type="scientific">Halanaerobium salsuginis</name>
    <dbReference type="NCBI Taxonomy" id="29563"/>
    <lineage>
        <taxon>Bacteria</taxon>
        <taxon>Bacillati</taxon>
        <taxon>Bacillota</taxon>
        <taxon>Clostridia</taxon>
        <taxon>Halanaerobiales</taxon>
        <taxon>Halanaerobiaceae</taxon>
        <taxon>Halanaerobium</taxon>
    </lineage>
</organism>
<evidence type="ECO:0000313" key="6">
    <source>
        <dbReference type="Proteomes" id="UP000199006"/>
    </source>
</evidence>
<dbReference type="GO" id="GO:0005524">
    <property type="term" value="F:ATP binding"/>
    <property type="evidence" value="ECO:0007669"/>
    <property type="project" value="UniProtKB-KW"/>
</dbReference>
<dbReference type="InterPro" id="IPR017871">
    <property type="entry name" value="ABC_transporter-like_CS"/>
</dbReference>
<dbReference type="EMBL" id="FOTI01000004">
    <property type="protein sequence ID" value="SFL23483.1"/>
    <property type="molecule type" value="Genomic_DNA"/>
</dbReference>
<dbReference type="SUPFAM" id="SSF52540">
    <property type="entry name" value="P-loop containing nucleoside triphosphate hydrolases"/>
    <property type="match status" value="1"/>
</dbReference>
<proteinExistence type="predicted"/>
<evidence type="ECO:0000259" key="4">
    <source>
        <dbReference type="PROSITE" id="PS50893"/>
    </source>
</evidence>
<dbReference type="PANTHER" id="PTHR42788:SF13">
    <property type="entry name" value="ALIPHATIC SULFONATES IMPORT ATP-BINDING PROTEIN SSUB"/>
    <property type="match status" value="1"/>
</dbReference>
<dbReference type="PROSITE" id="PS50893">
    <property type="entry name" value="ABC_TRANSPORTER_2"/>
    <property type="match status" value="1"/>
</dbReference>
<dbReference type="InterPro" id="IPR003439">
    <property type="entry name" value="ABC_transporter-like_ATP-bd"/>
</dbReference>
<dbReference type="STRING" id="29563.SAMN02983006_00583"/>
<dbReference type="InterPro" id="IPR003593">
    <property type="entry name" value="AAA+_ATPase"/>
</dbReference>
<reference evidence="5 6" key="1">
    <citation type="submission" date="2016-10" db="EMBL/GenBank/DDBJ databases">
        <authorList>
            <person name="de Groot N.N."/>
        </authorList>
    </citation>
    <scope>NUCLEOTIDE SEQUENCE [LARGE SCALE GENOMIC DNA]</scope>
    <source>
        <strain evidence="5 6">ATCC 51327</strain>
    </source>
</reference>
<dbReference type="Proteomes" id="UP000199006">
    <property type="component" value="Unassembled WGS sequence"/>
</dbReference>
<dbReference type="PROSITE" id="PS00211">
    <property type="entry name" value="ABC_TRANSPORTER_1"/>
    <property type="match status" value="1"/>
</dbReference>
<keyword evidence="1" id="KW-0813">Transport</keyword>
<evidence type="ECO:0000256" key="2">
    <source>
        <dbReference type="ARBA" id="ARBA00022741"/>
    </source>
</evidence>
<accession>A0A1I4G198</accession>
<dbReference type="RefSeq" id="WP_089859409.1">
    <property type="nucleotide sequence ID" value="NZ_FOTI01000004.1"/>
</dbReference>
<evidence type="ECO:0000313" key="5">
    <source>
        <dbReference type="EMBL" id="SFL23483.1"/>
    </source>
</evidence>
<sequence length="238" mass="26208">MQPVLKISNLTKEYQLDGTAFRALNEIKLTIPAGSFTTVVGKSGSGKTTLLRIIAGLEKATTGEINYLSGSSVQRPAFVFQEARLLPWLTVEQNIAFPLQGKLEQVELSQRVKRQLQLLGLTEFAAAYPAQISGGMAQRAALGRALIYETDLILMDEPLGALDAFNRRKLQEELQTIFAANQKTVIFVTHDVEEAIFLGEKVIVLDEGQILAEFKVPITAENSQLFTLKENIITSINS</sequence>
<keyword evidence="6" id="KW-1185">Reference proteome</keyword>
<dbReference type="Pfam" id="PF00005">
    <property type="entry name" value="ABC_tran"/>
    <property type="match status" value="1"/>
</dbReference>
<protein>
    <submittedName>
        <fullName evidence="5">Sulfonate transport system ATP-binding protein</fullName>
    </submittedName>
</protein>
<dbReference type="PANTHER" id="PTHR42788">
    <property type="entry name" value="TAURINE IMPORT ATP-BINDING PROTEIN-RELATED"/>
    <property type="match status" value="1"/>
</dbReference>
<gene>
    <name evidence="5" type="ORF">SAMN02983006_00583</name>
</gene>